<dbReference type="Proteomes" id="UP000831532">
    <property type="component" value="Chromosome"/>
</dbReference>
<reference evidence="2 3" key="1">
    <citation type="submission" date="2020-10" db="EMBL/GenBank/DDBJ databases">
        <title>Genome analysis of Massilia species.</title>
        <authorList>
            <person name="Jung D.-H."/>
        </authorList>
    </citation>
    <scope>NUCLEOTIDE SEQUENCE [LARGE SCALE GENOMIC DNA]</scope>
    <source>
        <strain evidence="3">sipir</strain>
    </source>
</reference>
<name>A0ABY4A0S0_9BURK</name>
<keyword evidence="3" id="KW-1185">Reference proteome</keyword>
<sequence length="134" mass="15098">MLAHSDRPDDPSSAPYNPLLQVALKHTYTGVVNNYLSMQLALTGKEVTVEGDAGHMEVCPCCRYRSLETRAEFEICRVCFWEDDGTTELHRHSGPNHQTLSDAQSNFRRLGAITEASRQYVLPDGKKRYALMIP</sequence>
<protein>
    <recommendedName>
        <fullName evidence="1">Cysteine-rich CPCC domain-containing protein</fullName>
    </recommendedName>
</protein>
<accession>A0ABY4A0S0</accession>
<evidence type="ECO:0000313" key="2">
    <source>
        <dbReference type="EMBL" id="UOD28345.1"/>
    </source>
</evidence>
<dbReference type="InterPro" id="IPR025983">
    <property type="entry name" value="Cys_rich_CPCC"/>
</dbReference>
<dbReference type="Pfam" id="PF14206">
    <property type="entry name" value="Cys_rich_CPCC"/>
    <property type="match status" value="1"/>
</dbReference>
<proteinExistence type="predicted"/>
<gene>
    <name evidence="2" type="ORF">INH39_23225</name>
</gene>
<feature type="domain" description="Cysteine-rich CPCC" evidence="1">
    <location>
        <begin position="59"/>
        <end position="123"/>
    </location>
</feature>
<organism evidence="2 3">
    <name type="scientific">Massilia violaceinigra</name>
    <dbReference type="NCBI Taxonomy" id="2045208"/>
    <lineage>
        <taxon>Bacteria</taxon>
        <taxon>Pseudomonadati</taxon>
        <taxon>Pseudomonadota</taxon>
        <taxon>Betaproteobacteria</taxon>
        <taxon>Burkholderiales</taxon>
        <taxon>Oxalobacteraceae</taxon>
        <taxon>Telluria group</taxon>
        <taxon>Massilia</taxon>
    </lineage>
</organism>
<dbReference type="RefSeq" id="WP_243489514.1">
    <property type="nucleotide sequence ID" value="NZ_CP063361.1"/>
</dbReference>
<dbReference type="EMBL" id="CP063361">
    <property type="protein sequence ID" value="UOD28345.1"/>
    <property type="molecule type" value="Genomic_DNA"/>
</dbReference>
<evidence type="ECO:0000259" key="1">
    <source>
        <dbReference type="Pfam" id="PF14206"/>
    </source>
</evidence>
<evidence type="ECO:0000313" key="3">
    <source>
        <dbReference type="Proteomes" id="UP000831532"/>
    </source>
</evidence>